<evidence type="ECO:0000259" key="3">
    <source>
        <dbReference type="Pfam" id="PF13968"/>
    </source>
</evidence>
<name>A0A835E1N8_9POAL</name>
<feature type="domain" description="DUF4220" evidence="3">
    <location>
        <begin position="237"/>
        <end position="663"/>
    </location>
</feature>
<evidence type="ECO:0000256" key="1">
    <source>
        <dbReference type="SAM" id="MobiDB-lite"/>
    </source>
</evidence>
<keyword evidence="2" id="KW-1133">Transmembrane helix</keyword>
<feature type="region of interest" description="Disordered" evidence="1">
    <location>
        <begin position="307"/>
        <end position="326"/>
    </location>
</feature>
<sequence>MSASIRDGFGTAQAKNDEVSNYELSMPAYIYPLLMCICLHGHTVAIADHNTMRSTHSNFSMGTSSPPLATTIRSSLDPLAFFRAHNQAWCYEHTRPPSDLHNSQHAGDSMKTMELVFTVVLMALMGSTLYVDGFLRLFVPRFTHTMRLFLGRFNLEPIARMILHFAFLQFLPLLTSMFSQAGQGGKGEETEVLLMLLWMLLVEIIRKKVQGIMLPTNGSSFSRGIGRFTLMDYSDEFSRLVWVGFLIYTTLGRINYHSLDGVFITLWLLGLVKLVQRVVNTRLASASWHTARNPLLIAGYMQHVMEEEEKEESRRPGPRDDDDDDFFDMSRCKFVVMGEERLVRDSKKREVGETLKVATTPGYGYGVGRRIVPAPRRKDGHSQQGQGGAYCDQNEQKHVHVHLLIDRSIMVEPNAKKKGSLVTVGDIWKMHNDYQKLFSPKRRKTLEDLCLSFSLFKMLRRRFEHYPMVEVGSARTRKVMLHGLLSLQGDERDRNRNQRPFQVLQMELDILTNYYQQAAAPVVMSQPILFVCNFIWSIIFLVIFMAAVLYILIQSQNAELLYCAALGWVQNKSKSFLLYIYLCITMLLLLTVIFIEAYEFWTLYVYSNWNIVRLLCSYSRIRSVLRRNLYFLIISVRFCAQSSKLLRWFTKTNMKVQQVSIVDACGPLDKYSARATPKQLPPKATSDIIKTLKDDVDLDTGIVPLPLLGGLLSGWETTTTSTEIILACHLATELLDMTDTDHRHMTQEELHDKEVASVLSKYCMYLVAHVPQVLPDEETWVADRHEDVRSSLEKVSKHYCGIIFCAPGHECRKQNAMRILEKREEDTDDATTRRGLRLFRELENKQQAARSGRGDPRVWKDLASFWVSLVVYLAPSNDVQGHARALATWGSDLITCLWAFCTHAGITRQPLDYNDGVDGVCASWESSNC</sequence>
<evidence type="ECO:0000313" key="5">
    <source>
        <dbReference type="Proteomes" id="UP000636709"/>
    </source>
</evidence>
<dbReference type="Proteomes" id="UP000636709">
    <property type="component" value="Unassembled WGS sequence"/>
</dbReference>
<protein>
    <recommendedName>
        <fullName evidence="3">DUF4220 domain-containing protein</fullName>
    </recommendedName>
</protein>
<gene>
    <name evidence="4" type="ORF">HU200_058888</name>
</gene>
<feature type="transmembrane region" description="Helical" evidence="2">
    <location>
        <begin position="534"/>
        <end position="553"/>
    </location>
</feature>
<proteinExistence type="predicted"/>
<evidence type="ECO:0000256" key="2">
    <source>
        <dbReference type="SAM" id="Phobius"/>
    </source>
</evidence>
<keyword evidence="2" id="KW-0472">Membrane</keyword>
<evidence type="ECO:0000313" key="4">
    <source>
        <dbReference type="EMBL" id="KAF8658920.1"/>
    </source>
</evidence>
<dbReference type="PANTHER" id="PTHR31325">
    <property type="entry name" value="OS01G0798800 PROTEIN-RELATED"/>
    <property type="match status" value="1"/>
</dbReference>
<dbReference type="Pfam" id="PF04578">
    <property type="entry name" value="DUF594"/>
    <property type="match status" value="1"/>
</dbReference>
<comment type="caution">
    <text evidence="4">The sequence shown here is derived from an EMBL/GenBank/DDBJ whole genome shotgun (WGS) entry which is preliminary data.</text>
</comment>
<dbReference type="InterPro" id="IPR025315">
    <property type="entry name" value="DUF4220"/>
</dbReference>
<feature type="transmembrane region" description="Helical" evidence="2">
    <location>
        <begin position="115"/>
        <end position="138"/>
    </location>
</feature>
<feature type="transmembrane region" description="Helical" evidence="2">
    <location>
        <begin position="28"/>
        <end position="47"/>
    </location>
</feature>
<feature type="transmembrane region" description="Helical" evidence="2">
    <location>
        <begin position="576"/>
        <end position="595"/>
    </location>
</feature>
<dbReference type="AlphaFoldDB" id="A0A835E1N8"/>
<dbReference type="EMBL" id="JACEFO010002478">
    <property type="protein sequence ID" value="KAF8658920.1"/>
    <property type="molecule type" value="Genomic_DNA"/>
</dbReference>
<dbReference type="InterPro" id="IPR007658">
    <property type="entry name" value="DUF594"/>
</dbReference>
<keyword evidence="2" id="KW-0812">Transmembrane</keyword>
<organism evidence="4 5">
    <name type="scientific">Digitaria exilis</name>
    <dbReference type="NCBI Taxonomy" id="1010633"/>
    <lineage>
        <taxon>Eukaryota</taxon>
        <taxon>Viridiplantae</taxon>
        <taxon>Streptophyta</taxon>
        <taxon>Embryophyta</taxon>
        <taxon>Tracheophyta</taxon>
        <taxon>Spermatophyta</taxon>
        <taxon>Magnoliopsida</taxon>
        <taxon>Liliopsida</taxon>
        <taxon>Poales</taxon>
        <taxon>Poaceae</taxon>
        <taxon>PACMAD clade</taxon>
        <taxon>Panicoideae</taxon>
        <taxon>Panicodae</taxon>
        <taxon>Paniceae</taxon>
        <taxon>Anthephorinae</taxon>
        <taxon>Digitaria</taxon>
    </lineage>
</organism>
<dbReference type="Pfam" id="PF13968">
    <property type="entry name" value="DUF4220"/>
    <property type="match status" value="1"/>
</dbReference>
<reference evidence="4" key="1">
    <citation type="submission" date="2020-07" db="EMBL/GenBank/DDBJ databases">
        <title>Genome sequence and genetic diversity analysis of an under-domesticated orphan crop, white fonio (Digitaria exilis).</title>
        <authorList>
            <person name="Bennetzen J.L."/>
            <person name="Chen S."/>
            <person name="Ma X."/>
            <person name="Wang X."/>
            <person name="Yssel A.E.J."/>
            <person name="Chaluvadi S.R."/>
            <person name="Johnson M."/>
            <person name="Gangashetty P."/>
            <person name="Hamidou F."/>
            <person name="Sanogo M.D."/>
            <person name="Zwaenepoel A."/>
            <person name="Wallace J."/>
            <person name="Van De Peer Y."/>
            <person name="Van Deynze A."/>
        </authorList>
    </citation>
    <scope>NUCLEOTIDE SEQUENCE</scope>
    <source>
        <tissue evidence="4">Leaves</tissue>
    </source>
</reference>
<keyword evidence="5" id="KW-1185">Reference proteome</keyword>
<dbReference type="OrthoDB" id="675757at2759"/>
<accession>A0A835E1N8</accession>